<evidence type="ECO:0000256" key="3">
    <source>
        <dbReference type="ARBA" id="ARBA00012438"/>
    </source>
</evidence>
<dbReference type="Gene3D" id="3.40.50.2300">
    <property type="match status" value="1"/>
</dbReference>
<feature type="transmembrane region" description="Helical" evidence="16">
    <location>
        <begin position="16"/>
        <end position="35"/>
    </location>
</feature>
<keyword evidence="5" id="KW-0997">Cell inner membrane</keyword>
<evidence type="ECO:0000259" key="18">
    <source>
        <dbReference type="PROSITE" id="PS50110"/>
    </source>
</evidence>
<dbReference type="InterPro" id="IPR029016">
    <property type="entry name" value="GAF-like_dom_sf"/>
</dbReference>
<dbReference type="InterPro" id="IPR036641">
    <property type="entry name" value="HPT_dom_sf"/>
</dbReference>
<dbReference type="PROSITE" id="PS50894">
    <property type="entry name" value="HPT"/>
    <property type="match status" value="1"/>
</dbReference>
<dbReference type="InterPro" id="IPR003661">
    <property type="entry name" value="HisK_dim/P_dom"/>
</dbReference>
<protein>
    <recommendedName>
        <fullName evidence="3">histidine kinase</fullName>
        <ecNumber evidence="3">2.7.13.3</ecNumber>
    </recommendedName>
</protein>
<dbReference type="SUPFAM" id="SSF55785">
    <property type="entry name" value="PYP-like sensor domain (PAS domain)"/>
    <property type="match status" value="3"/>
</dbReference>
<dbReference type="InterPro" id="IPR036097">
    <property type="entry name" value="HisK_dim/P_sf"/>
</dbReference>
<evidence type="ECO:0000256" key="9">
    <source>
        <dbReference type="ARBA" id="ARBA00022777"/>
    </source>
</evidence>
<evidence type="ECO:0000259" key="19">
    <source>
        <dbReference type="PROSITE" id="PS50112"/>
    </source>
</evidence>
<keyword evidence="10" id="KW-0547">Nucleotide-binding</keyword>
<dbReference type="InterPro" id="IPR003594">
    <property type="entry name" value="HATPase_dom"/>
</dbReference>
<dbReference type="InterPro" id="IPR036890">
    <property type="entry name" value="HATPase_C_sf"/>
</dbReference>
<dbReference type="InterPro" id="IPR011006">
    <property type="entry name" value="CheY-like_superfamily"/>
</dbReference>
<keyword evidence="7" id="KW-0808">Transferase</keyword>
<dbReference type="EC" id="2.7.13.3" evidence="3"/>
<dbReference type="RefSeq" id="WP_141349232.1">
    <property type="nucleotide sequence ID" value="NZ_BJNV01000007.1"/>
</dbReference>
<evidence type="ECO:0000256" key="1">
    <source>
        <dbReference type="ARBA" id="ARBA00000085"/>
    </source>
</evidence>
<dbReference type="SUPFAM" id="SSF47226">
    <property type="entry name" value="Histidine-containing phosphotransfer domain, HPT domain"/>
    <property type="match status" value="1"/>
</dbReference>
<dbReference type="SUPFAM" id="SSF55874">
    <property type="entry name" value="ATPase domain of HSP90 chaperone/DNA topoisomerase II/histidine kinase"/>
    <property type="match status" value="1"/>
</dbReference>
<feature type="domain" description="PAS" evidence="19">
    <location>
        <begin position="317"/>
        <end position="373"/>
    </location>
</feature>
<evidence type="ECO:0000256" key="2">
    <source>
        <dbReference type="ARBA" id="ARBA00004429"/>
    </source>
</evidence>
<dbReference type="SUPFAM" id="SSF55781">
    <property type="entry name" value="GAF domain-like"/>
    <property type="match status" value="1"/>
</dbReference>
<dbReference type="InterPro" id="IPR000014">
    <property type="entry name" value="PAS"/>
</dbReference>
<dbReference type="Pfam" id="PF01627">
    <property type="entry name" value="Hpt"/>
    <property type="match status" value="1"/>
</dbReference>
<feature type="domain" description="Histidine kinase" evidence="17">
    <location>
        <begin position="913"/>
        <end position="1129"/>
    </location>
</feature>
<evidence type="ECO:0000256" key="13">
    <source>
        <dbReference type="ARBA" id="ARBA00023136"/>
    </source>
</evidence>
<dbReference type="PROSITE" id="PS50109">
    <property type="entry name" value="HIS_KIN"/>
    <property type="match status" value="1"/>
</dbReference>
<evidence type="ECO:0000256" key="6">
    <source>
        <dbReference type="ARBA" id="ARBA00022553"/>
    </source>
</evidence>
<evidence type="ECO:0000256" key="15">
    <source>
        <dbReference type="PROSITE-ProRule" id="PRU00169"/>
    </source>
</evidence>
<dbReference type="Gene3D" id="3.30.450.20">
    <property type="entry name" value="PAS domain"/>
    <property type="match status" value="5"/>
</dbReference>
<keyword evidence="12" id="KW-0902">Two-component regulatory system</keyword>
<dbReference type="CDD" id="cd00082">
    <property type="entry name" value="HisKA"/>
    <property type="match status" value="1"/>
</dbReference>
<dbReference type="InterPro" id="IPR001610">
    <property type="entry name" value="PAC"/>
</dbReference>
<gene>
    <name evidence="22" type="ORF">ZRA01_05460</name>
</gene>
<dbReference type="Gene3D" id="1.20.120.160">
    <property type="entry name" value="HPT domain"/>
    <property type="match status" value="1"/>
</dbReference>
<dbReference type="PROSITE" id="PS50113">
    <property type="entry name" value="PAC"/>
    <property type="match status" value="1"/>
</dbReference>
<dbReference type="GO" id="GO:0005886">
    <property type="term" value="C:plasma membrane"/>
    <property type="evidence" value="ECO:0007669"/>
    <property type="project" value="UniProtKB-SubCell"/>
</dbReference>
<feature type="domain" description="PAC" evidence="20">
    <location>
        <begin position="694"/>
        <end position="746"/>
    </location>
</feature>
<evidence type="ECO:0000256" key="14">
    <source>
        <dbReference type="PROSITE-ProRule" id="PRU00110"/>
    </source>
</evidence>
<evidence type="ECO:0000259" key="17">
    <source>
        <dbReference type="PROSITE" id="PS50109"/>
    </source>
</evidence>
<dbReference type="SMART" id="SM00448">
    <property type="entry name" value="REC"/>
    <property type="match status" value="1"/>
</dbReference>
<feature type="modified residue" description="Phosphohistidine" evidence="14">
    <location>
        <position position="1335"/>
    </location>
</feature>
<keyword evidence="8 16" id="KW-0812">Transmembrane</keyword>
<dbReference type="Pfam" id="PF00072">
    <property type="entry name" value="Response_reg"/>
    <property type="match status" value="1"/>
</dbReference>
<keyword evidence="4" id="KW-1003">Cell membrane</keyword>
<proteinExistence type="predicted"/>
<dbReference type="Pfam" id="PF02518">
    <property type="entry name" value="HATPase_c"/>
    <property type="match status" value="1"/>
</dbReference>
<evidence type="ECO:0000259" key="20">
    <source>
        <dbReference type="PROSITE" id="PS50113"/>
    </source>
</evidence>
<dbReference type="InterPro" id="IPR054327">
    <property type="entry name" value="His-kinase-like_sensor"/>
</dbReference>
<keyword evidence="10" id="KW-0067">ATP-binding</keyword>
<evidence type="ECO:0000256" key="4">
    <source>
        <dbReference type="ARBA" id="ARBA00022475"/>
    </source>
</evidence>
<keyword evidence="9" id="KW-0418">Kinase</keyword>
<dbReference type="SUPFAM" id="SSF47384">
    <property type="entry name" value="Homodimeric domain of signal transducing histidine kinase"/>
    <property type="match status" value="1"/>
</dbReference>
<dbReference type="Pfam" id="PF00989">
    <property type="entry name" value="PAS"/>
    <property type="match status" value="2"/>
</dbReference>
<evidence type="ECO:0000256" key="8">
    <source>
        <dbReference type="ARBA" id="ARBA00022692"/>
    </source>
</evidence>
<dbReference type="InterPro" id="IPR008207">
    <property type="entry name" value="Sig_transdc_His_kin_Hpt_dom"/>
</dbReference>
<comment type="subcellular location">
    <subcellularLocation>
        <location evidence="2">Cell inner membrane</location>
        <topology evidence="2">Multi-pass membrane protein</topology>
    </subcellularLocation>
</comment>
<dbReference type="PANTHER" id="PTHR43047">
    <property type="entry name" value="TWO-COMPONENT HISTIDINE PROTEIN KINASE"/>
    <property type="match status" value="1"/>
</dbReference>
<keyword evidence="13 16" id="KW-0472">Membrane</keyword>
<dbReference type="InterPro" id="IPR013767">
    <property type="entry name" value="PAS_fold"/>
</dbReference>
<comment type="caution">
    <text evidence="22">The sequence shown here is derived from an EMBL/GenBank/DDBJ whole genome shotgun (WGS) entry which is preliminary data.</text>
</comment>
<dbReference type="FunFam" id="3.30.565.10:FF:000078">
    <property type="entry name" value="Two-component sensor histidine kinase"/>
    <property type="match status" value="1"/>
</dbReference>
<dbReference type="InterPro" id="IPR000700">
    <property type="entry name" value="PAS-assoc_C"/>
</dbReference>
<evidence type="ECO:0000313" key="23">
    <source>
        <dbReference type="Proteomes" id="UP000318422"/>
    </source>
</evidence>
<feature type="domain" description="Response regulatory" evidence="18">
    <location>
        <begin position="1154"/>
        <end position="1271"/>
    </location>
</feature>
<dbReference type="GO" id="GO:0000155">
    <property type="term" value="F:phosphorelay sensor kinase activity"/>
    <property type="evidence" value="ECO:0007669"/>
    <property type="project" value="InterPro"/>
</dbReference>
<dbReference type="PROSITE" id="PS50110">
    <property type="entry name" value="RESPONSE_REGULATORY"/>
    <property type="match status" value="1"/>
</dbReference>
<name>A0A4Y4CT98_ZOORA</name>
<dbReference type="InterPro" id="IPR035965">
    <property type="entry name" value="PAS-like_dom_sf"/>
</dbReference>
<dbReference type="SMART" id="SM00086">
    <property type="entry name" value="PAC"/>
    <property type="match status" value="3"/>
</dbReference>
<evidence type="ECO:0000259" key="21">
    <source>
        <dbReference type="PROSITE" id="PS50894"/>
    </source>
</evidence>
<evidence type="ECO:0000256" key="12">
    <source>
        <dbReference type="ARBA" id="ARBA00023012"/>
    </source>
</evidence>
<keyword evidence="23" id="KW-1185">Reference proteome</keyword>
<dbReference type="NCBIfam" id="TIGR00229">
    <property type="entry name" value="sensory_box"/>
    <property type="match status" value="2"/>
</dbReference>
<dbReference type="InterPro" id="IPR001789">
    <property type="entry name" value="Sig_transdc_resp-reg_receiver"/>
</dbReference>
<sequence>MAAATHIDQRPFTRAYGGYLLALLITALVLAHLSWTSYHDAIRRAELSSVGLARVNALALDTALKTADMLLTQAAEMLAHHSDDPVALQQAWRQEARRLHGHIRYIPQMNSVRLFDARGELLFSTEETPRQINVADRAHFQRAHDTVRDELVISEVVRSRSTDRDAVVLLRAVRAADGRFLGALSAPLDLSYFEPLLTDARLGPGSAAAIRRVDTGTLIVRQPAVPADADRASTDHPAHRLILAGQATGSSRHLSELDGIERIISFQRLEHFPLYTVVGIARDTALGDWWRRSLASAALVAAALLSVVLFYRHMARSKRLLESVLEAASEVAIIATDRNGRVTLFNRGAENLLGHPAADAVGRMGLADLHLPEQLRLRSLELTRQLGRPLTGFEALTAIADRQGAERRHCTYRRADGRCVQVSQIVTPIGSTRRAGYLCVAQDIDEQKRAESLQATQNGILEMIATDAPLPQILDHLTLGIASQAAGLHCAILLLDPKTNTLRHAAGTLPAPMIQALDGLAIGSDAGSAAPGAFLHGALFDEDIQATPHWAPLQAASRGARIKRIWSAPVVDAGGALLGVFLLLGAPSRLPPAVLRGLLDMASRSAAIGIGSARSTAARQAGEERLRLALAAAGMDAFEYQPATDHLQHDGDITRPWKLPGECTGAAYIAHIHPDDRPALLDARARLRAEAPDYTAQYRLCNATGRFIWLAEWGRASFDASGQLDRIFGVCRDVSALKALEDQLLQHQHHLEHLVAERTAQLSSSEAHIRLILESTADGLYGVDTQGRTTFINPAACRMLGLSPEQVIGQSIHKLVHHHHADGQPYSSHDCPTNQTLRHGNVVTITDEVYWHADGRPIPVIYSTHPMIRDGAIVGAVVSFMDVTERRALEEAREEARQAAERLARVKSEFLANMSHEIRTPLNGVLGFARIGLRDHPHDPAGRVFANILESGKLLLGVVNDILDYSKIEAGKMQLEEVPVDLHLLLRNAVEAQRERAEARQLQITVDIAPELPAVCRSDPLRLGQILGNLLSNAIKFTEHGRVTLSARRDGAELLLAVADTGIGMSEAQLGQIFQAFEQADSSTTRRFGGTGLGLAITRSLVGLFGGSIVAESTPGQGSRFEVRIPYHPETTPAPQPCAGHASAEPGARLEGLHILAAEDNEVNQLVLQEILEGEGARLEMVDNGESAVERIKAAGPAAFDVVLMDIQMPQMDGYEAARRIRAIAPGLPIIGQTAHAMAEEKARCLEAGMNAHVAKPIDLDILVGTILEHVRPAAAVPTETPLIDRSSLAAHYPGRPDFVARLLGVFAASNADTARRIDEAAAAADWASLAELAHALKGSAGNISAPELRQQAAVTEAAARDGAADTGHHATHLAELLRRCLGEIGS</sequence>
<evidence type="ECO:0000256" key="7">
    <source>
        <dbReference type="ARBA" id="ARBA00022679"/>
    </source>
</evidence>
<dbReference type="Pfam" id="PF22588">
    <property type="entry name" value="dCache_1_like"/>
    <property type="match status" value="1"/>
</dbReference>
<dbReference type="InterPro" id="IPR004358">
    <property type="entry name" value="Sig_transdc_His_kin-like_C"/>
</dbReference>
<evidence type="ECO:0000256" key="5">
    <source>
        <dbReference type="ARBA" id="ARBA00022519"/>
    </source>
</evidence>
<dbReference type="InterPro" id="IPR005467">
    <property type="entry name" value="His_kinase_dom"/>
</dbReference>
<evidence type="ECO:0000256" key="10">
    <source>
        <dbReference type="ARBA" id="ARBA00022840"/>
    </source>
</evidence>
<feature type="transmembrane region" description="Helical" evidence="16">
    <location>
        <begin position="289"/>
        <end position="311"/>
    </location>
</feature>
<dbReference type="PROSITE" id="PS50112">
    <property type="entry name" value="PAS"/>
    <property type="match status" value="2"/>
</dbReference>
<evidence type="ECO:0000256" key="11">
    <source>
        <dbReference type="ARBA" id="ARBA00022989"/>
    </source>
</evidence>
<dbReference type="Proteomes" id="UP000318422">
    <property type="component" value="Unassembled WGS sequence"/>
</dbReference>
<dbReference type="Pfam" id="PF00512">
    <property type="entry name" value="HisKA"/>
    <property type="match status" value="1"/>
</dbReference>
<evidence type="ECO:0000313" key="22">
    <source>
        <dbReference type="EMBL" id="GEC94473.1"/>
    </source>
</evidence>
<dbReference type="SMART" id="SM00387">
    <property type="entry name" value="HATPase_c"/>
    <property type="match status" value="1"/>
</dbReference>
<accession>A0A4Y4CT98</accession>
<dbReference type="SMART" id="SM00388">
    <property type="entry name" value="HisKA"/>
    <property type="match status" value="1"/>
</dbReference>
<dbReference type="PRINTS" id="PR00344">
    <property type="entry name" value="BCTRLSENSOR"/>
</dbReference>
<dbReference type="CDD" id="cd17546">
    <property type="entry name" value="REC_hyHK_CKI1_RcsC-like"/>
    <property type="match status" value="1"/>
</dbReference>
<dbReference type="Gene3D" id="1.10.287.130">
    <property type="match status" value="1"/>
</dbReference>
<dbReference type="GO" id="GO:0006355">
    <property type="term" value="P:regulation of DNA-templated transcription"/>
    <property type="evidence" value="ECO:0007669"/>
    <property type="project" value="InterPro"/>
</dbReference>
<dbReference type="EMBL" id="BJNV01000007">
    <property type="protein sequence ID" value="GEC94473.1"/>
    <property type="molecule type" value="Genomic_DNA"/>
</dbReference>
<feature type="domain" description="HPt" evidence="21">
    <location>
        <begin position="1296"/>
        <end position="1387"/>
    </location>
</feature>
<reference evidence="22 23" key="1">
    <citation type="submission" date="2019-06" db="EMBL/GenBank/DDBJ databases">
        <title>Whole genome shotgun sequence of Zoogloea ramigera NBRC 15342.</title>
        <authorList>
            <person name="Hosoyama A."/>
            <person name="Uohara A."/>
            <person name="Ohji S."/>
            <person name="Ichikawa N."/>
        </authorList>
    </citation>
    <scope>NUCLEOTIDE SEQUENCE [LARGE SCALE GENOMIC DNA]</scope>
    <source>
        <strain evidence="22 23">NBRC 15342</strain>
    </source>
</reference>
<dbReference type="SMART" id="SM00091">
    <property type="entry name" value="PAS"/>
    <property type="match status" value="2"/>
</dbReference>
<evidence type="ECO:0000256" key="16">
    <source>
        <dbReference type="SAM" id="Phobius"/>
    </source>
</evidence>
<dbReference type="OrthoDB" id="8552871at2"/>
<dbReference type="Pfam" id="PF08447">
    <property type="entry name" value="PAS_3"/>
    <property type="match status" value="1"/>
</dbReference>
<keyword evidence="11 16" id="KW-1133">Transmembrane helix</keyword>
<comment type="catalytic activity">
    <reaction evidence="1">
        <text>ATP + protein L-histidine = ADP + protein N-phospho-L-histidine.</text>
        <dbReference type="EC" id="2.7.13.3"/>
    </reaction>
</comment>
<dbReference type="CDD" id="cd00130">
    <property type="entry name" value="PAS"/>
    <property type="match status" value="3"/>
</dbReference>
<dbReference type="InterPro" id="IPR013655">
    <property type="entry name" value="PAS_fold_3"/>
</dbReference>
<dbReference type="CDD" id="cd16922">
    <property type="entry name" value="HATPase_EvgS-ArcB-TorS-like"/>
    <property type="match status" value="1"/>
</dbReference>
<dbReference type="SUPFAM" id="SSF52172">
    <property type="entry name" value="CheY-like"/>
    <property type="match status" value="1"/>
</dbReference>
<feature type="modified residue" description="4-aspartylphosphate" evidence="15">
    <location>
        <position position="1206"/>
    </location>
</feature>
<keyword evidence="6 15" id="KW-0597">Phosphoprotein</keyword>
<dbReference type="CDD" id="cd12914">
    <property type="entry name" value="PDC1_DGC_like"/>
    <property type="match status" value="1"/>
</dbReference>
<dbReference type="Gene3D" id="3.30.565.10">
    <property type="entry name" value="Histidine kinase-like ATPase, C-terminal domain"/>
    <property type="match status" value="1"/>
</dbReference>
<feature type="domain" description="PAS" evidence="19">
    <location>
        <begin position="765"/>
        <end position="817"/>
    </location>
</feature>
<dbReference type="Gene3D" id="3.30.450.40">
    <property type="match status" value="1"/>
</dbReference>
<organism evidence="22 23">
    <name type="scientific">Zoogloea ramigera</name>
    <dbReference type="NCBI Taxonomy" id="350"/>
    <lineage>
        <taxon>Bacteria</taxon>
        <taxon>Pseudomonadati</taxon>
        <taxon>Pseudomonadota</taxon>
        <taxon>Betaproteobacteria</taxon>
        <taxon>Rhodocyclales</taxon>
        <taxon>Zoogloeaceae</taxon>
        <taxon>Zoogloea</taxon>
    </lineage>
</organism>
<dbReference type="CDD" id="cd12915">
    <property type="entry name" value="PDC2_DGC_like"/>
    <property type="match status" value="1"/>
</dbReference>
<dbReference type="PANTHER" id="PTHR43047:SF64">
    <property type="entry name" value="HISTIDINE KINASE CONTAINING CHEY-HOMOLOGOUS RECEIVER DOMAIN AND PAS DOMAIN-RELATED"/>
    <property type="match status" value="1"/>
</dbReference>